<name>A0ABU3SDM6_9HYPH</name>
<dbReference type="EMBL" id="JAWDID010000051">
    <property type="protein sequence ID" value="MDU0342874.1"/>
    <property type="molecule type" value="Genomic_DNA"/>
</dbReference>
<dbReference type="SUPFAM" id="SSF51735">
    <property type="entry name" value="NAD(P)-binding Rossmann-fold domains"/>
    <property type="match status" value="1"/>
</dbReference>
<feature type="domain" description="D-isomer specific 2-hydroxyacid dehydrogenase NAD-binding" evidence="6">
    <location>
        <begin position="108"/>
        <end position="286"/>
    </location>
</feature>
<comment type="caution">
    <text evidence="7">The sequence shown here is derived from an EMBL/GenBank/DDBJ whole genome shotgun (WGS) entry which is preliminary data.</text>
</comment>
<evidence type="ECO:0000313" key="7">
    <source>
        <dbReference type="EMBL" id="MDU0342874.1"/>
    </source>
</evidence>
<feature type="domain" description="D-isomer specific 2-hydroxyacid dehydrogenase catalytic" evidence="5">
    <location>
        <begin position="6"/>
        <end position="318"/>
    </location>
</feature>
<proteinExistence type="inferred from homology"/>
<dbReference type="PANTHER" id="PTHR42789:SF1">
    <property type="entry name" value="D-ISOMER SPECIFIC 2-HYDROXYACID DEHYDROGENASE FAMILY PROTEIN (AFU_ORTHOLOGUE AFUA_6G10090)"/>
    <property type="match status" value="1"/>
</dbReference>
<dbReference type="RefSeq" id="WP_316020627.1">
    <property type="nucleotide sequence ID" value="NZ_JAWDID010000051.1"/>
</dbReference>
<protein>
    <submittedName>
        <fullName evidence="7">Hydroxyacid dehydrogenase</fullName>
    </submittedName>
</protein>
<dbReference type="SUPFAM" id="SSF52283">
    <property type="entry name" value="Formate/glycerate dehydrogenase catalytic domain-like"/>
    <property type="match status" value="1"/>
</dbReference>
<organism evidence="7 8">
    <name type="scientific">Bosea rubneri</name>
    <dbReference type="NCBI Taxonomy" id="3075434"/>
    <lineage>
        <taxon>Bacteria</taxon>
        <taxon>Pseudomonadati</taxon>
        <taxon>Pseudomonadota</taxon>
        <taxon>Alphaproteobacteria</taxon>
        <taxon>Hyphomicrobiales</taxon>
        <taxon>Boseaceae</taxon>
        <taxon>Bosea</taxon>
    </lineage>
</organism>
<evidence type="ECO:0000256" key="2">
    <source>
        <dbReference type="ARBA" id="ARBA00023002"/>
    </source>
</evidence>
<dbReference type="PROSITE" id="PS00671">
    <property type="entry name" value="D_2_HYDROXYACID_DH_3"/>
    <property type="match status" value="1"/>
</dbReference>
<keyword evidence="2 4" id="KW-0560">Oxidoreductase</keyword>
<dbReference type="CDD" id="cd12173">
    <property type="entry name" value="PGDH_4"/>
    <property type="match status" value="1"/>
</dbReference>
<dbReference type="InterPro" id="IPR036291">
    <property type="entry name" value="NAD(P)-bd_dom_sf"/>
</dbReference>
<evidence type="ECO:0000256" key="4">
    <source>
        <dbReference type="RuleBase" id="RU003719"/>
    </source>
</evidence>
<evidence type="ECO:0000259" key="6">
    <source>
        <dbReference type="Pfam" id="PF02826"/>
    </source>
</evidence>
<evidence type="ECO:0000256" key="3">
    <source>
        <dbReference type="ARBA" id="ARBA00023027"/>
    </source>
</evidence>
<dbReference type="InterPro" id="IPR050857">
    <property type="entry name" value="D-2-hydroxyacid_DH"/>
</dbReference>
<dbReference type="PANTHER" id="PTHR42789">
    <property type="entry name" value="D-ISOMER SPECIFIC 2-HYDROXYACID DEHYDROGENASE FAMILY PROTEIN (AFU_ORTHOLOGUE AFUA_6G10090)"/>
    <property type="match status" value="1"/>
</dbReference>
<sequence>MRPNILLIHPTIRPVGVDILKARAEITLAPDGGEDTLVEQLNASAADAIIVRVEAATRRMFAEAPALKVVGMHGVGTDAIDLEAATEHGIVVLNTPFVNFKSTSEHALALLMAVTKNIMSGDRAVRDGRFTEFRNSQLPMELEGRSLFVIGLGRIGSEMARKCQAAFGMRVMSYDPAYDEAAMAARGIERVSFEQGLAEADFVTVHVPLKVDTRGMMNAAAFARMKPGSVFVNASRGPVVVQSALIEALRSGHLLGAGLDVLDPEPVPADDPINAAPNLVLSPHYAGDTVAARARCSETIAGSVLEALAGGELAGVVNPDVLTRPNYRLGKALSQAGK</sequence>
<keyword evidence="8" id="KW-1185">Reference proteome</keyword>
<evidence type="ECO:0000256" key="1">
    <source>
        <dbReference type="ARBA" id="ARBA00005854"/>
    </source>
</evidence>
<dbReference type="Gene3D" id="3.40.50.720">
    <property type="entry name" value="NAD(P)-binding Rossmann-like Domain"/>
    <property type="match status" value="2"/>
</dbReference>
<dbReference type="Proteomes" id="UP001254257">
    <property type="component" value="Unassembled WGS sequence"/>
</dbReference>
<dbReference type="Pfam" id="PF02826">
    <property type="entry name" value="2-Hacid_dh_C"/>
    <property type="match status" value="1"/>
</dbReference>
<dbReference type="InterPro" id="IPR029753">
    <property type="entry name" value="D-isomer_DH_CS"/>
</dbReference>
<keyword evidence="3" id="KW-0520">NAD</keyword>
<evidence type="ECO:0000313" key="8">
    <source>
        <dbReference type="Proteomes" id="UP001254257"/>
    </source>
</evidence>
<accession>A0ABU3SDM6</accession>
<dbReference type="InterPro" id="IPR006140">
    <property type="entry name" value="D-isomer_DH_NAD-bd"/>
</dbReference>
<reference evidence="7 8" key="1">
    <citation type="submission" date="2023-09" db="EMBL/GenBank/DDBJ databases">
        <title>Whole genome shotgun sequencing (WGS) of Bosea sp. ZW T0_25, isolated from stored onions (Allium cepa).</title>
        <authorList>
            <person name="Stoll D.A."/>
            <person name="Huch M."/>
        </authorList>
    </citation>
    <scope>NUCLEOTIDE SEQUENCE [LARGE SCALE GENOMIC DNA]</scope>
    <source>
        <strain evidence="7 8">ZW T0_25</strain>
    </source>
</reference>
<gene>
    <name evidence="7" type="ORF">RKE40_23505</name>
</gene>
<dbReference type="InterPro" id="IPR006139">
    <property type="entry name" value="D-isomer_2_OHA_DH_cat_dom"/>
</dbReference>
<evidence type="ECO:0000259" key="5">
    <source>
        <dbReference type="Pfam" id="PF00389"/>
    </source>
</evidence>
<dbReference type="Pfam" id="PF00389">
    <property type="entry name" value="2-Hacid_dh"/>
    <property type="match status" value="1"/>
</dbReference>
<comment type="similarity">
    <text evidence="1 4">Belongs to the D-isomer specific 2-hydroxyacid dehydrogenase family.</text>
</comment>